<dbReference type="InterPro" id="IPR004919">
    <property type="entry name" value="GmrSD_N"/>
</dbReference>
<sequence>MALQDEIVIKKKDISTDGYPMSIGELINLYKDDELDIHPEFQRFFRWTPTQRTKLIESILLGIPIPSIFVSQRKDGVWDVVDGLQRLSTIFEFIGILKDENKEALPASRLVKTDYLPSLDGKVWEDDADPENSLDSAMRIAFKREKIDVKIVKKESDDSIKFELFQRLNTLGSKLSDQEVRNCLLVMLDKTFYEWLKSLADDEHFLNTISITDRLVREKYNMELALRFIILSIIDPNEVKSVTDFSEFITNKMVDIAGNPQFNRGEMETKFRQTFLLLDNVFADSTFQKYSDVKGRFEGKFLVAAFEAIAIGLGKNIQQWIAIDYNDDVKESLISKVKEIWADGSFQARYGSGVNVTSRVPTLLPLGENILRP</sequence>
<dbReference type="PANTHER" id="PTHR39639">
    <property type="entry name" value="CHROMOSOME 16, WHOLE GENOME SHOTGUN SEQUENCE"/>
    <property type="match status" value="1"/>
</dbReference>
<keyword evidence="3" id="KW-1185">Reference proteome</keyword>
<dbReference type="EMBL" id="JBCFQL010000003">
    <property type="protein sequence ID" value="MFA9190440.1"/>
    <property type="molecule type" value="Genomic_DNA"/>
</dbReference>
<name>A0ABV4T8V0_9FLAO</name>
<evidence type="ECO:0000313" key="3">
    <source>
        <dbReference type="Proteomes" id="UP001574169"/>
    </source>
</evidence>
<evidence type="ECO:0000259" key="1">
    <source>
        <dbReference type="Pfam" id="PF03235"/>
    </source>
</evidence>
<dbReference type="Pfam" id="PF03235">
    <property type="entry name" value="GmrSD_N"/>
    <property type="match status" value="1"/>
</dbReference>
<accession>A0ABV4T8V0</accession>
<protein>
    <submittedName>
        <fullName evidence="2">DUF262 domain-containing protein</fullName>
    </submittedName>
</protein>
<reference evidence="2 3" key="1">
    <citation type="submission" date="2024-04" db="EMBL/GenBank/DDBJ databases">
        <title>New Clade of Flavobacterium.</title>
        <authorList>
            <person name="Matos L."/>
            <person name="Proenca D.N."/>
            <person name="Fransisco R.M."/>
            <person name="Chung A.P."/>
            <person name="Maccario L."/>
            <person name="Sorensen S.J."/>
            <person name="Morais P.V."/>
        </authorList>
    </citation>
    <scope>NUCLEOTIDE SEQUENCE [LARGE SCALE GENOMIC DNA]</scope>
    <source>
        <strain evidence="2 3">FZUC8N2.13</strain>
    </source>
</reference>
<gene>
    <name evidence="2" type="ORF">AAGV28_03580</name>
</gene>
<dbReference type="RefSeq" id="WP_373405452.1">
    <property type="nucleotide sequence ID" value="NZ_JBCFQL010000003.1"/>
</dbReference>
<proteinExistence type="predicted"/>
<organism evidence="2 3">
    <name type="scientific">Flavobacterium zubiriense</name>
    <dbReference type="NCBI Taxonomy" id="3138075"/>
    <lineage>
        <taxon>Bacteria</taxon>
        <taxon>Pseudomonadati</taxon>
        <taxon>Bacteroidota</taxon>
        <taxon>Flavobacteriia</taxon>
        <taxon>Flavobacteriales</taxon>
        <taxon>Flavobacteriaceae</taxon>
        <taxon>Flavobacterium</taxon>
    </lineage>
</organism>
<dbReference type="PANTHER" id="PTHR39639:SF1">
    <property type="entry name" value="DUF262 DOMAIN-CONTAINING PROTEIN"/>
    <property type="match status" value="1"/>
</dbReference>
<feature type="domain" description="GmrSD restriction endonucleases N-terminal" evidence="1">
    <location>
        <begin position="25"/>
        <end position="185"/>
    </location>
</feature>
<evidence type="ECO:0000313" key="2">
    <source>
        <dbReference type="EMBL" id="MFA9190440.1"/>
    </source>
</evidence>
<dbReference type="Proteomes" id="UP001574169">
    <property type="component" value="Unassembled WGS sequence"/>
</dbReference>
<comment type="caution">
    <text evidence="2">The sequence shown here is derived from an EMBL/GenBank/DDBJ whole genome shotgun (WGS) entry which is preliminary data.</text>
</comment>